<evidence type="ECO:0000313" key="4">
    <source>
        <dbReference type="Proteomes" id="UP001630969"/>
    </source>
</evidence>
<feature type="domain" description="Globin" evidence="2">
    <location>
        <begin position="1"/>
        <end position="134"/>
    </location>
</feature>
<dbReference type="Pfam" id="PF00042">
    <property type="entry name" value="Globin"/>
    <property type="match status" value="1"/>
</dbReference>
<dbReference type="InterPro" id="IPR012292">
    <property type="entry name" value="Globin/Proto"/>
</dbReference>
<dbReference type="RefSeq" id="WP_111873420.1">
    <property type="nucleotide sequence ID" value="NZ_JBGXBU010000001.1"/>
</dbReference>
<sequence>MTSDDIDIVQRAWSRISLFSNEFVKEIYRELFRLDPGLLPMFTMTDERLINKVAQTLNTVLTSLEQLDALRFIIRHLGQQHRRYGVKPEHFALVKVAMTRVMAQRLGEHFTPTLAQAWSAAYDEIAAIMIEGLQQEPRAEEPADMALPWLC</sequence>
<dbReference type="Gene3D" id="1.10.490.10">
    <property type="entry name" value="Globins"/>
    <property type="match status" value="1"/>
</dbReference>
<evidence type="ECO:0000256" key="1">
    <source>
        <dbReference type="RuleBase" id="RU000356"/>
    </source>
</evidence>
<dbReference type="InterPro" id="IPR000971">
    <property type="entry name" value="Globin"/>
</dbReference>
<dbReference type="GeneID" id="97219755"/>
<keyword evidence="1" id="KW-0479">Metal-binding</keyword>
<dbReference type="PROSITE" id="PS01033">
    <property type="entry name" value="GLOBIN"/>
    <property type="match status" value="1"/>
</dbReference>
<dbReference type="InterPro" id="IPR009050">
    <property type="entry name" value="Globin-like_sf"/>
</dbReference>
<keyword evidence="1" id="KW-0349">Heme</keyword>
<comment type="similarity">
    <text evidence="1">Belongs to the globin family.</text>
</comment>
<gene>
    <name evidence="3" type="ORF">ACEUDJ_06610</name>
</gene>
<keyword evidence="1" id="KW-0561">Oxygen transport</keyword>
<reference evidence="3 4" key="1">
    <citation type="submission" date="2024-09" db="EMBL/GenBank/DDBJ databases">
        <title>Aeromonas strains Genome sequencing and assembly.</title>
        <authorList>
            <person name="Hu X."/>
            <person name="Tang B."/>
        </authorList>
    </citation>
    <scope>NUCLEOTIDE SEQUENCE [LARGE SCALE GENOMIC DNA]</scope>
    <source>
        <strain evidence="3 4">NB23SCDHY001</strain>
    </source>
</reference>
<keyword evidence="4" id="KW-1185">Reference proteome</keyword>
<dbReference type="PANTHER" id="PTHR43396">
    <property type="entry name" value="FLAVOHEMOPROTEIN"/>
    <property type="match status" value="1"/>
</dbReference>
<dbReference type="SUPFAM" id="SSF46458">
    <property type="entry name" value="Globin-like"/>
    <property type="match status" value="1"/>
</dbReference>
<protein>
    <submittedName>
        <fullName evidence="3">Globin domain-containing protein</fullName>
    </submittedName>
</protein>
<proteinExistence type="inferred from homology"/>
<dbReference type="Proteomes" id="UP001630969">
    <property type="component" value="Unassembled WGS sequence"/>
</dbReference>
<keyword evidence="1" id="KW-0408">Iron</keyword>
<organism evidence="3 4">
    <name type="scientific">Aeromonas bivalvium</name>
    <dbReference type="NCBI Taxonomy" id="440079"/>
    <lineage>
        <taxon>Bacteria</taxon>
        <taxon>Pseudomonadati</taxon>
        <taxon>Pseudomonadota</taxon>
        <taxon>Gammaproteobacteria</taxon>
        <taxon>Aeromonadales</taxon>
        <taxon>Aeromonadaceae</taxon>
        <taxon>Aeromonas</taxon>
    </lineage>
</organism>
<evidence type="ECO:0000259" key="2">
    <source>
        <dbReference type="PROSITE" id="PS01033"/>
    </source>
</evidence>
<dbReference type="PANTHER" id="PTHR43396:SF6">
    <property type="entry name" value="ABL201WP"/>
    <property type="match status" value="1"/>
</dbReference>
<comment type="caution">
    <text evidence="3">The sequence shown here is derived from an EMBL/GenBank/DDBJ whole genome shotgun (WGS) entry which is preliminary data.</text>
</comment>
<dbReference type="EMBL" id="JBGXBU010000001">
    <property type="protein sequence ID" value="MFM4892546.1"/>
    <property type="molecule type" value="Genomic_DNA"/>
</dbReference>
<keyword evidence="1" id="KW-0813">Transport</keyword>
<evidence type="ECO:0000313" key="3">
    <source>
        <dbReference type="EMBL" id="MFM4892546.1"/>
    </source>
</evidence>
<name>A0ABW9GN06_9GAMM</name>
<accession>A0ABW9GN06</accession>